<comment type="function">
    <text evidence="9">Catalyzes both the uptake and excretion of putrescine. The uptake of putrescine is dependent on the membrane potential and the excretion involves putrescine-ornithine antiporter activity.</text>
</comment>
<sequence>MSKSNNKMGVVSLTILTTVNMMGSGIIMLPTKLAEVGTISIISWLVTAVGSMALAFAFAKCGMLSRKPGGMGGYAEYTFGKPGNFMANYTYGVSLLIANIAIAISAVGYGIELLDTSLSPFGICIATIGVLWLATVANFGGARITGQLSSITVWGVIIPVVGISLFGWFWFSSDAYVSSWNPHHVPTFEAIGSSISMTLWAFLGLESACANTETVENPERNVPIAVLGGTLSAAVIYIISTNVIAGIVPNMELANSNAPFGLAFAHMFNPTVGKIIMALMVMSCVGSLLGWQFTIAQVFKSSADAGFFPRIFSKVSKADAPVKGMLVIVILQSAMSLMTISPSLSKQFDVLVNLAVVTNIIPYILSMAALLVIQKMSGIEAGKARIANVIAFIGALYSFYALYSSGSDAMMWGAIVTFLGWTLYGLVSARFMASKRMSEGTR</sequence>
<reference evidence="10 13" key="3">
    <citation type="submission" date="2017-11" db="EMBL/GenBank/DDBJ databases">
        <title>Complete genome sequence of Serratia sp. ATCC 39006 LacA.</title>
        <authorList>
            <person name="Hampton H.G."/>
            <person name="Jackson S.A."/>
            <person name="Jauregui R."/>
            <person name="Poulter G.T.M."/>
            <person name="Salmond G.P.C."/>
            <person name="Fineran P.C."/>
        </authorList>
    </citation>
    <scope>NUCLEOTIDE SEQUENCE [LARGE SCALE GENOMIC DNA]</scope>
    <source>
        <strain evidence="10 13">ATCC 39006</strain>
    </source>
</reference>
<evidence type="ECO:0000256" key="5">
    <source>
        <dbReference type="ARBA" id="ARBA00022692"/>
    </source>
</evidence>
<evidence type="ECO:0000313" key="13">
    <source>
        <dbReference type="Proteomes" id="UP000233778"/>
    </source>
</evidence>
<feature type="transmembrane region" description="Helical" evidence="9">
    <location>
        <begin position="385"/>
        <end position="403"/>
    </location>
</feature>
<evidence type="ECO:0000256" key="3">
    <source>
        <dbReference type="ARBA" id="ARBA00022448"/>
    </source>
</evidence>
<dbReference type="RefSeq" id="WP_021015356.1">
    <property type="nucleotide sequence ID" value="NZ_CP025084.1"/>
</dbReference>
<keyword evidence="5 9" id="KW-0812">Transmembrane</keyword>
<dbReference type="EMBL" id="CP025084">
    <property type="protein sequence ID" value="AUH05669.1"/>
    <property type="molecule type" value="Genomic_DNA"/>
</dbReference>
<name>A0A2I5T9T8_SERS3</name>
<evidence type="ECO:0000313" key="10">
    <source>
        <dbReference type="EMBL" id="AUH01348.1"/>
    </source>
</evidence>
<comment type="catalytic activity">
    <reaction evidence="9">
        <text>putrescine(in) + H(+)(in) = putrescine(out) + H(+)(out)</text>
        <dbReference type="Rhea" id="RHEA:28891"/>
        <dbReference type="ChEBI" id="CHEBI:15378"/>
        <dbReference type="ChEBI" id="CHEBI:326268"/>
    </reaction>
</comment>
<dbReference type="AlphaFoldDB" id="A0A2I5T9T8"/>
<evidence type="ECO:0000313" key="11">
    <source>
        <dbReference type="EMBL" id="AUH05669.1"/>
    </source>
</evidence>
<feature type="transmembrane region" description="Helical" evidence="9">
    <location>
        <begin position="9"/>
        <end position="29"/>
    </location>
</feature>
<keyword evidence="4 9" id="KW-1003">Cell membrane</keyword>
<dbReference type="InterPro" id="IPR027566">
    <property type="entry name" value="Symport/antiport_PotE"/>
</dbReference>
<feature type="transmembrane region" description="Helical" evidence="9">
    <location>
        <begin position="117"/>
        <end position="139"/>
    </location>
</feature>
<feature type="transmembrane region" description="Helical" evidence="9">
    <location>
        <begin position="320"/>
        <end position="338"/>
    </location>
</feature>
<dbReference type="KEGG" id="sera:Ser39006_016975"/>
<evidence type="ECO:0000256" key="8">
    <source>
        <dbReference type="ARBA" id="ARBA00023136"/>
    </source>
</evidence>
<reference evidence="11" key="2">
    <citation type="submission" date="2013-09" db="EMBL/GenBank/DDBJ databases">
        <authorList>
            <person name="Wang G."/>
            <person name="Yang Y."/>
            <person name="Su Y."/>
        </authorList>
    </citation>
    <scope>NUCLEOTIDE SEQUENCE</scope>
    <source>
        <strain evidence="11">ATCC 39006</strain>
    </source>
</reference>
<feature type="transmembrane region" description="Helical" evidence="9">
    <location>
        <begin position="191"/>
        <end position="210"/>
    </location>
</feature>
<reference evidence="11 12" key="1">
    <citation type="journal article" date="2013" name="Genome Announc.">
        <title>Draft genome sequence of Serratia sp. strain ATCC 39006, a model bacterium for analysis of the biosynthesis and regulation of prodigiosin, a carbapenem, and gas vesicles.</title>
        <authorList>
            <person name="Fineran P.C."/>
            <person name="Iglesias Cans M.C."/>
            <person name="Ramsay J.P."/>
            <person name="Wilf N.M."/>
            <person name="Cossyleon D."/>
            <person name="McNeil M.B."/>
            <person name="Williamson N.R."/>
            <person name="Monson R.E."/>
            <person name="Becher S.A."/>
            <person name="Stanton J.A."/>
            <person name="Brugger K."/>
            <person name="Brown S.D."/>
            <person name="Salmond G.P."/>
        </authorList>
    </citation>
    <scope>NUCLEOTIDE SEQUENCE [LARGE SCALE GENOMIC DNA]</scope>
    <source>
        <strain evidence="11">ATCC 39006</strain>
        <strain evidence="12">ATCC 39006 / SC 11482</strain>
    </source>
</reference>
<accession>A0A2I5T9T8</accession>
<reference evidence="11" key="4">
    <citation type="submission" date="2017-11" db="EMBL/GenBank/DDBJ databases">
        <title>Complete genome sequence of Serratia sp. ATCC 39006.</title>
        <authorList>
            <person name="Hampton H.G."/>
            <person name="Jackson S.A."/>
            <person name="Jauregui R."/>
            <person name="Poulter G.T.M."/>
            <person name="Salmond G.P.C."/>
            <person name="Fineran P.C."/>
        </authorList>
    </citation>
    <scope>NUCLEOTIDE SEQUENCE</scope>
    <source>
        <strain evidence="11">ATCC 39006</strain>
    </source>
</reference>
<dbReference type="NCBIfam" id="TIGR04299">
    <property type="entry name" value="antiport_PotE"/>
    <property type="match status" value="1"/>
</dbReference>
<dbReference type="EMBL" id="CP025085">
    <property type="protein sequence ID" value="AUH01348.1"/>
    <property type="molecule type" value="Genomic_DNA"/>
</dbReference>
<evidence type="ECO:0000256" key="2">
    <source>
        <dbReference type="ARBA" id="ARBA00008220"/>
    </source>
</evidence>
<feature type="transmembrane region" description="Helical" evidence="9">
    <location>
        <begin position="350"/>
        <end position="373"/>
    </location>
</feature>
<dbReference type="GO" id="GO:0015293">
    <property type="term" value="F:symporter activity"/>
    <property type="evidence" value="ECO:0007669"/>
    <property type="project" value="UniProtKB-KW"/>
</dbReference>
<comment type="similarity">
    <text evidence="2 9">Belongs to the amino acid-polyamine-organocation (APC) superfamily. Basic amino acid/polyamine antiporter (APA) (TC 2.A.3.2) family.</text>
</comment>
<evidence type="ECO:0000256" key="4">
    <source>
        <dbReference type="ARBA" id="ARBA00022475"/>
    </source>
</evidence>
<gene>
    <name evidence="9" type="primary">potE</name>
    <name evidence="10" type="ORF">CWC46_16975</name>
    <name evidence="11" type="ORF">Ser39006_016975</name>
</gene>
<proteinExistence type="inferred from homology"/>
<feature type="transmembrane region" description="Helical" evidence="9">
    <location>
        <begin position="41"/>
        <end position="59"/>
    </location>
</feature>
<dbReference type="GO" id="GO:0015496">
    <property type="term" value="F:putrescine:ornithine antiporter activity"/>
    <property type="evidence" value="ECO:0007669"/>
    <property type="project" value="InterPro"/>
</dbReference>
<comment type="catalytic activity">
    <reaction evidence="9">
        <text>putrescine(in) + L-ornithine(out) = putrescine(out) + L-ornithine(in)</text>
        <dbReference type="Rhea" id="RHEA:28827"/>
        <dbReference type="ChEBI" id="CHEBI:46911"/>
        <dbReference type="ChEBI" id="CHEBI:326268"/>
    </reaction>
</comment>
<dbReference type="Proteomes" id="UP000017700">
    <property type="component" value="Chromosome"/>
</dbReference>
<dbReference type="PANTHER" id="PTHR42770:SF6">
    <property type="entry name" value="PUTRESCINE TRANSPORTER POTE"/>
    <property type="match status" value="1"/>
</dbReference>
<feature type="transmembrane region" description="Helical" evidence="9">
    <location>
        <begin position="409"/>
        <end position="427"/>
    </location>
</feature>
<keyword evidence="7 9" id="KW-1133">Transmembrane helix</keyword>
<keyword evidence="8 9" id="KW-0472">Membrane</keyword>
<feature type="transmembrane region" description="Helical" evidence="9">
    <location>
        <begin position="89"/>
        <end position="111"/>
    </location>
</feature>
<feature type="transmembrane region" description="Helical" evidence="9">
    <location>
        <begin position="222"/>
        <end position="248"/>
    </location>
</feature>
<dbReference type="Pfam" id="PF13520">
    <property type="entry name" value="AA_permease_2"/>
    <property type="match status" value="1"/>
</dbReference>
<keyword evidence="9" id="KW-0997">Cell inner membrane</keyword>
<evidence type="ECO:0000256" key="7">
    <source>
        <dbReference type="ARBA" id="ARBA00022989"/>
    </source>
</evidence>
<keyword evidence="6 9" id="KW-0029">Amino-acid transport</keyword>
<feature type="transmembrane region" description="Helical" evidence="9">
    <location>
        <begin position="151"/>
        <end position="171"/>
    </location>
</feature>
<protein>
    <recommendedName>
        <fullName evidence="9">Putrescine transporter PotE</fullName>
    </recommendedName>
    <alternativeName>
        <fullName evidence="9">Putrescine-proton symporter / putrescine-ornithine antiporter</fullName>
    </alternativeName>
</protein>
<dbReference type="InterPro" id="IPR050367">
    <property type="entry name" value="APC_superfamily"/>
</dbReference>
<dbReference type="OrthoDB" id="3185104at2"/>
<dbReference type="PIRSF" id="PIRSF006060">
    <property type="entry name" value="AA_transporter"/>
    <property type="match status" value="1"/>
</dbReference>
<dbReference type="NCBIfam" id="NF007938">
    <property type="entry name" value="PRK10655.1"/>
    <property type="match status" value="1"/>
</dbReference>
<evidence type="ECO:0000313" key="12">
    <source>
        <dbReference type="Proteomes" id="UP000017700"/>
    </source>
</evidence>
<keyword evidence="9" id="KW-0769">Symport</keyword>
<feature type="transmembrane region" description="Helical" evidence="9">
    <location>
        <begin position="275"/>
        <end position="299"/>
    </location>
</feature>
<dbReference type="Gene3D" id="1.20.1740.10">
    <property type="entry name" value="Amino acid/polyamine transporter I"/>
    <property type="match status" value="1"/>
</dbReference>
<dbReference type="InterPro" id="IPR002293">
    <property type="entry name" value="AA/rel_permease1"/>
</dbReference>
<keyword evidence="9" id="KW-0050">Antiport</keyword>
<dbReference type="STRING" id="104623.Ser39006_02090"/>
<dbReference type="KEGG" id="serq:CWC46_16975"/>
<dbReference type="PANTHER" id="PTHR42770">
    <property type="entry name" value="AMINO ACID TRANSPORTER-RELATED"/>
    <property type="match status" value="1"/>
</dbReference>
<evidence type="ECO:0000256" key="6">
    <source>
        <dbReference type="ARBA" id="ARBA00022970"/>
    </source>
</evidence>
<dbReference type="HAMAP" id="MF_02073">
    <property type="entry name" value="Putrescine_transp"/>
    <property type="match status" value="1"/>
</dbReference>
<comment type="subcellular location">
    <subcellularLocation>
        <location evidence="9">Cell inner membrane</location>
        <topology evidence="9">Multi-pass membrane protein</topology>
    </subcellularLocation>
    <subcellularLocation>
        <location evidence="1">Cell membrane</location>
        <topology evidence="1">Multi-pass membrane protein</topology>
    </subcellularLocation>
</comment>
<dbReference type="Proteomes" id="UP000233778">
    <property type="component" value="Chromosome"/>
</dbReference>
<dbReference type="NCBIfam" id="TIGR00905">
    <property type="entry name" value="2A0302"/>
    <property type="match status" value="1"/>
</dbReference>
<organism evidence="11 12">
    <name type="scientific">Serratia sp. (strain ATCC 39006)</name>
    <name type="common">Prodigiosinella confusarubida</name>
    <dbReference type="NCBI Taxonomy" id="104623"/>
    <lineage>
        <taxon>Bacteria</taxon>
        <taxon>Pseudomonadati</taxon>
        <taxon>Pseudomonadota</taxon>
        <taxon>Gammaproteobacteria</taxon>
        <taxon>Enterobacterales</taxon>
        <taxon>Pectobacteriaceae</taxon>
        <taxon>Prodigiosinella</taxon>
    </lineage>
</organism>
<evidence type="ECO:0000256" key="1">
    <source>
        <dbReference type="ARBA" id="ARBA00004651"/>
    </source>
</evidence>
<dbReference type="GO" id="GO:0005886">
    <property type="term" value="C:plasma membrane"/>
    <property type="evidence" value="ECO:0007669"/>
    <property type="project" value="UniProtKB-SubCell"/>
</dbReference>
<keyword evidence="12" id="KW-1185">Reference proteome</keyword>
<evidence type="ECO:0000256" key="9">
    <source>
        <dbReference type="HAMAP-Rule" id="MF_02073"/>
    </source>
</evidence>
<dbReference type="InterPro" id="IPR004754">
    <property type="entry name" value="Amino_acid_antiprt"/>
</dbReference>
<keyword evidence="3 9" id="KW-0813">Transport</keyword>